<evidence type="ECO:0000313" key="4">
    <source>
        <dbReference type="Proteomes" id="UP001632038"/>
    </source>
</evidence>
<feature type="compositionally biased region" description="Basic and acidic residues" evidence="1">
    <location>
        <begin position="650"/>
        <end position="660"/>
    </location>
</feature>
<dbReference type="CDD" id="cd05162">
    <property type="entry name" value="PWWP"/>
    <property type="match status" value="1"/>
</dbReference>
<evidence type="ECO:0000313" key="3">
    <source>
        <dbReference type="EMBL" id="KAL3642362.1"/>
    </source>
</evidence>
<dbReference type="AlphaFoldDB" id="A0ABD3DMF6"/>
<feature type="region of interest" description="Disordered" evidence="1">
    <location>
        <begin position="642"/>
        <end position="665"/>
    </location>
</feature>
<feature type="compositionally biased region" description="Basic and acidic residues" evidence="1">
    <location>
        <begin position="455"/>
        <end position="471"/>
    </location>
</feature>
<dbReference type="PANTHER" id="PTHR10688">
    <property type="entry name" value="PWWP DOMAIN-CONTAINING PROTEIN"/>
    <property type="match status" value="1"/>
</dbReference>
<dbReference type="Proteomes" id="UP001632038">
    <property type="component" value="Unassembled WGS sequence"/>
</dbReference>
<name>A0ABD3DMF6_9LAMI</name>
<sequence length="825" mass="91658">MLKNTCNKILKEMDFKCSTNAVNNGRPDGVELGDVSIKESMVDLGCSSNNYPDDELSISVNAGEINNNDMLNLARGLKLSGKAGIQSWKMEKSDDTSFSHEPNLPAVIEVSGNGTNLFVEAFGPLDGISEGSSKECSNFKNKGEQECMFDMGDLVWVKTRTKLWWPGMIYNPSNVSNDETTLEKKGTFLVKCFGNASFIRCNNSNLKPFVKYFEQLSRQDSSKSLYSAVGGALFKIGQRVNSKMTCPCFSKGNSNSEEKGEIDFEPASFLACVKQFAGSAYVPNRIEMTVTKKQLSSFYRSVGHLELPLQTLCALDGSILEVNEIGFYGGLEKSASAKKKRNPSDYADLASFGKGSESWDRKNEDQETEDIISGKSSKKKWSAKFSKTRHVISKADDINAPSSELLDELRLVTNEHFYLGESKFPDSLRRFYMSFRSYVFLDANVANEEGGPEPAQKKCPSETRRKKKESENLSANLESVNGKKNSKQAKWNKKEQRLILPKLELGIGTNVYLDSSRMVSFLRTNCNPNPGLIQPVPILGLPKLNKNNPIPAAGPTQDVHWFDIAVVNDTNRCPNRQFTMSRQDDLTTPMVINVELASSTTPPQQALQMEGFLPNNTAPPTLKMNEINSQLAWFIPDLNGTTLDPSPMPDSRKRGSKDAALDPGGSLSLHFAPGSALPTMETLVTTFSRYGLVNPMGIQFLSQWSINIPYYRTADARFAHRSLKKQNPFGEALVSFDLHCVEEKKKIKRQHPVVVASVEAPRAPARRAETPDVAFMKRNVEKMKETLERMGDKVEPEMRAKLENEIRAFLEKIRSAPGSSSSPLS</sequence>
<dbReference type="InterPro" id="IPR052657">
    <property type="entry name" value="PDP_family_Arabidopsis"/>
</dbReference>
<dbReference type="EMBL" id="JAVIJP010000016">
    <property type="protein sequence ID" value="KAL3642362.1"/>
    <property type="molecule type" value="Genomic_DNA"/>
</dbReference>
<feature type="region of interest" description="Disordered" evidence="1">
    <location>
        <begin position="354"/>
        <end position="373"/>
    </location>
</feature>
<evidence type="ECO:0000259" key="2">
    <source>
        <dbReference type="PROSITE" id="PS50812"/>
    </source>
</evidence>
<dbReference type="Pfam" id="PF00855">
    <property type="entry name" value="PWWP"/>
    <property type="match status" value="1"/>
</dbReference>
<dbReference type="PANTHER" id="PTHR10688:SF6">
    <property type="entry name" value="SERINE_THREONINE-KINASE ATM"/>
    <property type="match status" value="1"/>
</dbReference>
<keyword evidence="4" id="KW-1185">Reference proteome</keyword>
<reference evidence="4" key="1">
    <citation type="journal article" date="2024" name="IScience">
        <title>Strigolactones Initiate the Formation of Haustorium-like Structures in Castilleja.</title>
        <authorList>
            <person name="Buerger M."/>
            <person name="Peterson D."/>
            <person name="Chory J."/>
        </authorList>
    </citation>
    <scope>NUCLEOTIDE SEQUENCE [LARGE SCALE GENOMIC DNA]</scope>
</reference>
<protein>
    <recommendedName>
        <fullName evidence="2">PWWP domain-containing protein</fullName>
    </recommendedName>
</protein>
<organism evidence="3 4">
    <name type="scientific">Castilleja foliolosa</name>
    <dbReference type="NCBI Taxonomy" id="1961234"/>
    <lineage>
        <taxon>Eukaryota</taxon>
        <taxon>Viridiplantae</taxon>
        <taxon>Streptophyta</taxon>
        <taxon>Embryophyta</taxon>
        <taxon>Tracheophyta</taxon>
        <taxon>Spermatophyta</taxon>
        <taxon>Magnoliopsida</taxon>
        <taxon>eudicotyledons</taxon>
        <taxon>Gunneridae</taxon>
        <taxon>Pentapetalae</taxon>
        <taxon>asterids</taxon>
        <taxon>lamiids</taxon>
        <taxon>Lamiales</taxon>
        <taxon>Orobanchaceae</taxon>
        <taxon>Pedicularideae</taxon>
        <taxon>Castillejinae</taxon>
        <taxon>Castilleja</taxon>
    </lineage>
</organism>
<feature type="domain" description="PWWP" evidence="2">
    <location>
        <begin position="151"/>
        <end position="212"/>
    </location>
</feature>
<dbReference type="InterPro" id="IPR000313">
    <property type="entry name" value="PWWP_dom"/>
</dbReference>
<feature type="region of interest" description="Disordered" evidence="1">
    <location>
        <begin position="447"/>
        <end position="488"/>
    </location>
</feature>
<dbReference type="PROSITE" id="PS50812">
    <property type="entry name" value="PWWP"/>
    <property type="match status" value="1"/>
</dbReference>
<accession>A0ABD3DMF6</accession>
<dbReference type="SUPFAM" id="SSF63748">
    <property type="entry name" value="Tudor/PWWP/MBT"/>
    <property type="match status" value="1"/>
</dbReference>
<proteinExistence type="predicted"/>
<dbReference type="Gene3D" id="2.30.30.140">
    <property type="match status" value="1"/>
</dbReference>
<comment type="caution">
    <text evidence="3">The sequence shown here is derived from an EMBL/GenBank/DDBJ whole genome shotgun (WGS) entry which is preliminary data.</text>
</comment>
<gene>
    <name evidence="3" type="ORF">CASFOL_013177</name>
</gene>
<evidence type="ECO:0000256" key="1">
    <source>
        <dbReference type="SAM" id="MobiDB-lite"/>
    </source>
</evidence>